<evidence type="ECO:0000256" key="5">
    <source>
        <dbReference type="ARBA" id="ARBA00022692"/>
    </source>
</evidence>
<keyword evidence="10" id="KW-1015">Disulfide bond</keyword>
<evidence type="ECO:0000256" key="14">
    <source>
        <dbReference type="PIRSR" id="PIRSR603915-2"/>
    </source>
</evidence>
<sequence>MSSSHLNNRAESHFQAQEEHELETLGKKAWDNPVYNGSPSSSMKIRAIYNPKTILENPYESIENLTGSLPYQKENKQAEDLRKKKKKKPSPACCVFILKGIRGLWGTTLTENTAENRELYVKTTLRELLVYIVFLVDICLLTYGMTSSNAYYYTKVMSELFLETASDSGVSFQTIGSMADFWTYTQGPLLNSLYWTQWYNNKPLGHSTQSYIYYENLLLGVPRMRQLKVQNNSCVVHDDFKEDISGCYDVYSEDKENKSPFGLLNGTAWQYHTEEELDGSSHWGKLTSYSGGGYYIDLKMTRKESSEALQVLKENLWLDRGTRVVFIDFSVYNANINLFCVLRLVVEFPATGGAIPSWQIRTVKLLRYVSTWDFFIVACEIVFCVFIFYYVVEEILELRIHKLQYFKSIWNILDIVVILLSIVAIGFHIFRTTEVNRLMGQLLRNPSIYADFEFLAFWQTQYNNMNAVNLFFAWIKIFKYISFNKTMTQLSSTLARCAKDILGFAIMFFIVFFAYAQLGYLLFGTQVENFSTFIKCIFTQFRIILGDFDYNAIDNANRILGPIYFVTYVFFVFFVLLVSCWASFVISHLQRFLELLSVVHRTAPHHPPGPARIAQGVTGSRSLPATPWEQKEAWGRGIACRPPPCPPSRRSGQAAHPGTPWGAFERCGAPGLDALAPPTIPWPELPRGAIIALNAEIENLGKSLPSNSLEETLAFADAKNNQVNKSSMVSEEAFQILLRRVLQLEHSIGTIISKTEAVVAKLEGLERSKLKNKDPMNGEGLIQQPNDCCRTRSLNKGMKVTPMWGARNTGVWHGNVVVQGCTRKQKQAPGGGSPIGAQCIPRGCTRRVMRRVTQYNTRSRSGAVWARPNSAYQCSARIGGTEEENQWLDLSHKLYYELAEAISGIYLEKIPNGVSGRCQPSSGAPLVVSGSNPVKAGSIPTHRVEPRWPWSLLKGDINEMRKMRTTAIMTVKRQKGKTAHFERPRLMGQVETLLVQCGDDCLRGKNTSDSKVVLTNMKVISNEKSELPRQCPPPASESPEKPGPPEYNNLLDLQTTAQVPGETEHCAMCSDIPTIALNCQVSRLPRNESEGCVVVLPQGVNLPSTRQGSEKNFVLHSRDSSCDSGVLSASSSPAADHIKTLVNKNPEEGCRYVSDCKEPAELCTGHLDALQMSTLSLDDDTDGQEEKQPEPSFLGGSQGERSPEKIGKEVHLSCFSTLPAEERNLSDGYRKGSLEELPLEGHPLRKYPTSDSLDEYMDTCCRLSQLQEQNLKLQKEISSLQKEQKTSQLKEEYFLQHCSCGAASFLLSSYQEAKHSCPGWNSRPHSLLAQNGNTSDLSAIPETGSNERSSKNRRKFEL</sequence>
<feature type="domain" description="Polycystin" evidence="18">
    <location>
        <begin position="172"/>
        <end position="366"/>
    </location>
</feature>
<evidence type="ECO:0000256" key="16">
    <source>
        <dbReference type="SAM" id="Phobius"/>
    </source>
</evidence>
<feature type="domain" description="Polycystin cation channel PKD1/PKD2" evidence="17">
    <location>
        <begin position="367"/>
        <end position="577"/>
    </location>
</feature>
<keyword evidence="8" id="KW-0406">Ion transport</keyword>
<dbReference type="InterPro" id="IPR051223">
    <property type="entry name" value="Polycystin"/>
</dbReference>
<evidence type="ECO:0000256" key="11">
    <source>
        <dbReference type="ARBA" id="ARBA00023180"/>
    </source>
</evidence>
<feature type="transmembrane region" description="Helical" evidence="16">
    <location>
        <begin position="563"/>
        <end position="586"/>
    </location>
</feature>
<dbReference type="GO" id="GO:0015269">
    <property type="term" value="F:calcium-activated potassium channel activity"/>
    <property type="evidence" value="ECO:0007669"/>
    <property type="project" value="TreeGrafter"/>
</dbReference>
<protein>
    <recommendedName>
        <fullName evidence="21">Polycystic kidney disease 2-like 1 protein</fullName>
    </recommendedName>
</protein>
<dbReference type="GO" id="GO:0060170">
    <property type="term" value="C:ciliary membrane"/>
    <property type="evidence" value="ECO:0007669"/>
    <property type="project" value="UniProtKB-SubCell"/>
</dbReference>
<evidence type="ECO:0000256" key="2">
    <source>
        <dbReference type="ARBA" id="ARBA00007200"/>
    </source>
</evidence>
<feature type="compositionally biased region" description="Polar residues" evidence="15">
    <location>
        <begin position="1328"/>
        <end position="1347"/>
    </location>
</feature>
<evidence type="ECO:0000256" key="9">
    <source>
        <dbReference type="ARBA" id="ARBA00023136"/>
    </source>
</evidence>
<reference evidence="19" key="1">
    <citation type="journal article" date="2023" name="DNA Res.">
        <title>Chromosome-level genome assembly of Phrynocephalus forsythii using third-generation DNA sequencing and Hi-C analysis.</title>
        <authorList>
            <person name="Qi Y."/>
            <person name="Zhao W."/>
            <person name="Zhao Y."/>
            <person name="Niu C."/>
            <person name="Cao S."/>
            <person name="Zhang Y."/>
        </authorList>
    </citation>
    <scope>NUCLEOTIDE SEQUENCE</scope>
    <source>
        <tissue evidence="19">Muscle</tissue>
    </source>
</reference>
<feature type="transmembrane region" description="Helical" evidence="16">
    <location>
        <begin position="501"/>
        <end position="523"/>
    </location>
</feature>
<evidence type="ECO:0000256" key="12">
    <source>
        <dbReference type="ARBA" id="ARBA00023273"/>
    </source>
</evidence>
<feature type="disulfide bond" evidence="14">
    <location>
        <begin position="234"/>
        <end position="247"/>
    </location>
</feature>
<keyword evidence="9 16" id="KW-0472">Membrane</keyword>
<dbReference type="Pfam" id="PF08016">
    <property type="entry name" value="PKD_channel"/>
    <property type="match status" value="1"/>
</dbReference>
<dbReference type="InterPro" id="IPR027359">
    <property type="entry name" value="Volt_channel_dom_sf"/>
</dbReference>
<dbReference type="InterPro" id="IPR046791">
    <property type="entry name" value="Polycystin_dom"/>
</dbReference>
<dbReference type="Proteomes" id="UP001142489">
    <property type="component" value="Unassembled WGS sequence"/>
</dbReference>
<keyword evidence="11" id="KW-0325">Glycoprotein</keyword>
<evidence type="ECO:0000256" key="6">
    <source>
        <dbReference type="ARBA" id="ARBA00022989"/>
    </source>
</evidence>
<dbReference type="OrthoDB" id="444119at2759"/>
<feature type="region of interest" description="Disordered" evidence="15">
    <location>
        <begin position="1178"/>
        <end position="1203"/>
    </location>
</feature>
<feature type="transmembrane region" description="Helical" evidence="16">
    <location>
        <begin position="374"/>
        <end position="392"/>
    </location>
</feature>
<evidence type="ECO:0000256" key="1">
    <source>
        <dbReference type="ARBA" id="ARBA00004272"/>
    </source>
</evidence>
<dbReference type="EMBL" id="JAPFRF010000008">
    <property type="protein sequence ID" value="KAJ7324463.1"/>
    <property type="molecule type" value="Genomic_DNA"/>
</dbReference>
<dbReference type="Pfam" id="PF20519">
    <property type="entry name" value="Polycystin_dom"/>
    <property type="match status" value="1"/>
</dbReference>
<feature type="transmembrane region" description="Helical" evidence="16">
    <location>
        <begin position="412"/>
        <end position="430"/>
    </location>
</feature>
<dbReference type="InterPro" id="IPR003915">
    <property type="entry name" value="PKD_2"/>
</dbReference>
<evidence type="ECO:0000256" key="7">
    <source>
        <dbReference type="ARBA" id="ARBA00023054"/>
    </source>
</evidence>
<dbReference type="GO" id="GO:0005262">
    <property type="term" value="F:calcium channel activity"/>
    <property type="evidence" value="ECO:0007669"/>
    <property type="project" value="TreeGrafter"/>
</dbReference>
<dbReference type="FunFam" id="1.10.287.70:FF:000055">
    <property type="entry name" value="Polycystic kidney disease 2-like 1"/>
    <property type="match status" value="1"/>
</dbReference>
<dbReference type="PANTHER" id="PTHR10877">
    <property type="entry name" value="POLYCYSTIN FAMILY MEMBER"/>
    <property type="match status" value="1"/>
</dbReference>
<dbReference type="GO" id="GO:0050982">
    <property type="term" value="P:detection of mechanical stimulus"/>
    <property type="evidence" value="ECO:0007669"/>
    <property type="project" value="TreeGrafter"/>
</dbReference>
<comment type="similarity">
    <text evidence="2">Belongs to the polycystin family.</text>
</comment>
<dbReference type="Gene3D" id="1.10.287.70">
    <property type="match status" value="1"/>
</dbReference>
<accession>A0A9Q1AZZ9</accession>
<evidence type="ECO:0000259" key="17">
    <source>
        <dbReference type="Pfam" id="PF08016"/>
    </source>
</evidence>
<keyword evidence="20" id="KW-1185">Reference proteome</keyword>
<feature type="transmembrane region" description="Helical" evidence="16">
    <location>
        <begin position="128"/>
        <end position="152"/>
    </location>
</feature>
<dbReference type="PRINTS" id="PR01433">
    <property type="entry name" value="POLYCYSTIN2"/>
</dbReference>
<feature type="compositionally biased region" description="Pro residues" evidence="15">
    <location>
        <begin position="1030"/>
        <end position="1045"/>
    </location>
</feature>
<keyword evidence="3" id="KW-0813">Transport</keyword>
<keyword evidence="12" id="KW-0966">Cell projection</keyword>
<feature type="region of interest" description="Disordered" evidence="15">
    <location>
        <begin position="1"/>
        <end position="33"/>
    </location>
</feature>
<dbReference type="GO" id="GO:0005272">
    <property type="term" value="F:sodium channel activity"/>
    <property type="evidence" value="ECO:0007669"/>
    <property type="project" value="TreeGrafter"/>
</dbReference>
<evidence type="ECO:0000256" key="3">
    <source>
        <dbReference type="ARBA" id="ARBA00022448"/>
    </source>
</evidence>
<keyword evidence="13" id="KW-0407">Ion channel</keyword>
<feature type="region of interest" description="Disordered" evidence="15">
    <location>
        <begin position="1328"/>
        <end position="1358"/>
    </location>
</feature>
<dbReference type="InterPro" id="IPR013122">
    <property type="entry name" value="PKD1_2_channel"/>
</dbReference>
<comment type="caution">
    <text evidence="19">The sequence shown here is derived from an EMBL/GenBank/DDBJ whole genome shotgun (WGS) entry which is preliminary data.</text>
</comment>
<dbReference type="GO" id="GO:0005509">
    <property type="term" value="F:calcium ion binding"/>
    <property type="evidence" value="ECO:0007669"/>
    <property type="project" value="InterPro"/>
</dbReference>
<evidence type="ECO:0000259" key="18">
    <source>
        <dbReference type="Pfam" id="PF20519"/>
    </source>
</evidence>
<keyword evidence="5 16" id="KW-0812">Transmembrane</keyword>
<evidence type="ECO:0000256" key="15">
    <source>
        <dbReference type="SAM" id="MobiDB-lite"/>
    </source>
</evidence>
<name>A0A9Q1AZZ9_9SAUR</name>
<feature type="region of interest" description="Disordered" evidence="15">
    <location>
        <begin position="1023"/>
        <end position="1048"/>
    </location>
</feature>
<evidence type="ECO:0000313" key="20">
    <source>
        <dbReference type="Proteomes" id="UP001142489"/>
    </source>
</evidence>
<evidence type="ECO:0000256" key="10">
    <source>
        <dbReference type="ARBA" id="ARBA00023157"/>
    </source>
</evidence>
<evidence type="ECO:0000313" key="19">
    <source>
        <dbReference type="EMBL" id="KAJ7324463.1"/>
    </source>
</evidence>
<feature type="compositionally biased region" description="Basic and acidic residues" evidence="15">
    <location>
        <begin position="8"/>
        <end position="30"/>
    </location>
</feature>
<dbReference type="Gene3D" id="1.20.120.350">
    <property type="entry name" value="Voltage-gated potassium channels. Chain C"/>
    <property type="match status" value="1"/>
</dbReference>
<keyword evidence="7" id="KW-0175">Coiled coil</keyword>
<dbReference type="PANTHER" id="PTHR10877:SF196">
    <property type="entry name" value="POLYCYSTIN-2-LIKE PROTEIN 1"/>
    <property type="match status" value="1"/>
</dbReference>
<gene>
    <name evidence="19" type="ORF">JRQ81_017483</name>
</gene>
<evidence type="ECO:0008006" key="21">
    <source>
        <dbReference type="Google" id="ProtNLM"/>
    </source>
</evidence>
<dbReference type="FunFam" id="1.20.120.350:FF:000052">
    <property type="entry name" value="polycystic kidney disease 2-like 1 protein isoform X1"/>
    <property type="match status" value="1"/>
</dbReference>
<proteinExistence type="inferred from homology"/>
<comment type="subcellular location">
    <subcellularLocation>
        <location evidence="1">Cell projection</location>
        <location evidence="1">Cilium membrane</location>
        <topology evidence="1">Multi-pass membrane protein</topology>
    </subcellularLocation>
</comment>
<evidence type="ECO:0000256" key="13">
    <source>
        <dbReference type="ARBA" id="ARBA00023303"/>
    </source>
</evidence>
<evidence type="ECO:0000256" key="4">
    <source>
        <dbReference type="ARBA" id="ARBA00022475"/>
    </source>
</evidence>
<keyword evidence="6 16" id="KW-1133">Transmembrane helix</keyword>
<organism evidence="19 20">
    <name type="scientific">Phrynocephalus forsythii</name>
    <dbReference type="NCBI Taxonomy" id="171643"/>
    <lineage>
        <taxon>Eukaryota</taxon>
        <taxon>Metazoa</taxon>
        <taxon>Chordata</taxon>
        <taxon>Craniata</taxon>
        <taxon>Vertebrata</taxon>
        <taxon>Euteleostomi</taxon>
        <taxon>Lepidosauria</taxon>
        <taxon>Squamata</taxon>
        <taxon>Bifurcata</taxon>
        <taxon>Unidentata</taxon>
        <taxon>Episquamata</taxon>
        <taxon>Toxicofera</taxon>
        <taxon>Iguania</taxon>
        <taxon>Acrodonta</taxon>
        <taxon>Agamidae</taxon>
        <taxon>Agaminae</taxon>
        <taxon>Phrynocephalus</taxon>
    </lineage>
</organism>
<dbReference type="GO" id="GO:0051371">
    <property type="term" value="F:muscle alpha-actinin binding"/>
    <property type="evidence" value="ECO:0007669"/>
    <property type="project" value="TreeGrafter"/>
</dbReference>
<evidence type="ECO:0000256" key="8">
    <source>
        <dbReference type="ARBA" id="ARBA00023065"/>
    </source>
</evidence>
<dbReference type="Gene3D" id="1.20.5.340">
    <property type="match status" value="1"/>
</dbReference>
<keyword evidence="4" id="KW-1003">Cell membrane</keyword>
<dbReference type="Pfam" id="PF18109">
    <property type="entry name" value="Fer4_24"/>
    <property type="match status" value="1"/>
</dbReference>